<gene>
    <name evidence="4" type="ORF">CAE01nite_35330</name>
</gene>
<evidence type="ECO:0000256" key="1">
    <source>
        <dbReference type="SAM" id="MobiDB-lite"/>
    </source>
</evidence>
<dbReference type="RefSeq" id="WP_146906865.1">
    <property type="nucleotide sequence ID" value="NZ_BAAARM010000003.1"/>
</dbReference>
<protein>
    <recommendedName>
        <fullName evidence="3">SLH domain-containing protein</fullName>
    </recommendedName>
</protein>
<feature type="domain" description="SLH" evidence="3">
    <location>
        <begin position="594"/>
        <end position="651"/>
    </location>
</feature>
<feature type="region of interest" description="Disordered" evidence="1">
    <location>
        <begin position="56"/>
        <end position="76"/>
    </location>
</feature>
<feature type="domain" description="SLH" evidence="3">
    <location>
        <begin position="463"/>
        <end position="526"/>
    </location>
</feature>
<dbReference type="OrthoDB" id="9758772at2"/>
<reference evidence="4 5" key="1">
    <citation type="submission" date="2019-07" db="EMBL/GenBank/DDBJ databases">
        <title>Whole genome shotgun sequence of Cellulomonas aerilata NBRC 106308.</title>
        <authorList>
            <person name="Hosoyama A."/>
            <person name="Uohara A."/>
            <person name="Ohji S."/>
            <person name="Ichikawa N."/>
        </authorList>
    </citation>
    <scope>NUCLEOTIDE SEQUENCE [LARGE SCALE GENOMIC DNA]</scope>
    <source>
        <strain evidence="4 5">NBRC 106308</strain>
    </source>
</reference>
<evidence type="ECO:0000313" key="5">
    <source>
        <dbReference type="Proteomes" id="UP000321181"/>
    </source>
</evidence>
<dbReference type="Pfam" id="PF00395">
    <property type="entry name" value="SLH"/>
    <property type="match status" value="3"/>
</dbReference>
<sequence>MTPTRAPAALGRSAAALAALCLSATLGLTGAGAAAADDGDVTAQGVLREVVVDGGDEFATGHGSAPDGTPHATEEEHPASIRLLDVDGTLLDLPPGLGTSIPAGQPVTATLDAPAGMSAAEAVESAATDPTGVEVVDVRRAPSGLAAARSATQPAGPHTLLVLPVHWGARDASDATLRAVAEESATFWSDQTGGAMTTAVTVRPSALIADPGTCSPAHLRTAALAAHGVTPSTAHRDHVAVYFPTRSDCGGWVGLGEVGGNDIWINGLARTDVLAHELGHNLGVGHANGTSCTEGGQRVPLSATCTLKEYLDVSDVMGISTGAAPGNLNTALASALGLVRSVDASPDRTVEVDLAPLGSATAVRAIRVPTDHGDLFVDYRPAVGRDTRKAAWAGVQAHRLVAPEGTLGATSELLDLRAPTGTGFSVVSAPLGSRWAIPGSGYTLTVLTQSATSARVRVSPPAPAGPFGDVPADHPFAADIAWLRTAGISLGSAAPDGSLLFDPSAPVTREAMAAFLYRQAGSPAVTTASPFVDVPPGAPFHREITWLAERGISTGTVVGDRREFRPAESVTREAMAAFLYRAKGRPAFTEPAVSPFLDVAAGAPFAKEIAWLRERGISRGTATPAGTEFRPAEPVMREAMAAFLHRSATIG</sequence>
<evidence type="ECO:0000313" key="4">
    <source>
        <dbReference type="EMBL" id="GEO35808.1"/>
    </source>
</evidence>
<accession>A0A512DH51</accession>
<organism evidence="4 5">
    <name type="scientific">Cellulomonas aerilata</name>
    <dbReference type="NCBI Taxonomy" id="515326"/>
    <lineage>
        <taxon>Bacteria</taxon>
        <taxon>Bacillati</taxon>
        <taxon>Actinomycetota</taxon>
        <taxon>Actinomycetes</taxon>
        <taxon>Micrococcales</taxon>
        <taxon>Cellulomonadaceae</taxon>
        <taxon>Cellulomonas</taxon>
    </lineage>
</organism>
<dbReference type="EMBL" id="BJYY01000023">
    <property type="protein sequence ID" value="GEO35808.1"/>
    <property type="molecule type" value="Genomic_DNA"/>
</dbReference>
<keyword evidence="5" id="KW-1185">Reference proteome</keyword>
<comment type="caution">
    <text evidence="4">The sequence shown here is derived from an EMBL/GenBank/DDBJ whole genome shotgun (WGS) entry which is preliminary data.</text>
</comment>
<evidence type="ECO:0000256" key="2">
    <source>
        <dbReference type="SAM" id="SignalP"/>
    </source>
</evidence>
<dbReference type="PROSITE" id="PS51272">
    <property type="entry name" value="SLH"/>
    <property type="match status" value="3"/>
</dbReference>
<dbReference type="AlphaFoldDB" id="A0A512DH51"/>
<feature type="signal peptide" evidence="2">
    <location>
        <begin position="1"/>
        <end position="18"/>
    </location>
</feature>
<dbReference type="SUPFAM" id="SSF55486">
    <property type="entry name" value="Metalloproteases ('zincins'), catalytic domain"/>
    <property type="match status" value="1"/>
</dbReference>
<dbReference type="InterPro" id="IPR001119">
    <property type="entry name" value="SLH_dom"/>
</dbReference>
<dbReference type="Proteomes" id="UP000321181">
    <property type="component" value="Unassembled WGS sequence"/>
</dbReference>
<keyword evidence="2" id="KW-0732">Signal</keyword>
<proteinExistence type="predicted"/>
<feature type="domain" description="SLH" evidence="3">
    <location>
        <begin position="527"/>
        <end position="593"/>
    </location>
</feature>
<feature type="chain" id="PRO_5038470047" description="SLH domain-containing protein" evidence="2">
    <location>
        <begin position="19"/>
        <end position="651"/>
    </location>
</feature>
<name>A0A512DH51_9CELL</name>
<evidence type="ECO:0000259" key="3">
    <source>
        <dbReference type="PROSITE" id="PS51272"/>
    </source>
</evidence>